<accession>A0A3N7FDP0</accession>
<organism evidence="3 4">
    <name type="scientific">Populus trichocarpa</name>
    <name type="common">Western balsam poplar</name>
    <name type="synonym">Populus balsamifera subsp. trichocarpa</name>
    <dbReference type="NCBI Taxonomy" id="3694"/>
    <lineage>
        <taxon>Eukaryota</taxon>
        <taxon>Viridiplantae</taxon>
        <taxon>Streptophyta</taxon>
        <taxon>Embryophyta</taxon>
        <taxon>Tracheophyta</taxon>
        <taxon>Spermatophyta</taxon>
        <taxon>Magnoliopsida</taxon>
        <taxon>eudicotyledons</taxon>
        <taxon>Gunneridae</taxon>
        <taxon>Pentapetalae</taxon>
        <taxon>rosids</taxon>
        <taxon>fabids</taxon>
        <taxon>Malpighiales</taxon>
        <taxon>Salicaceae</taxon>
        <taxon>Saliceae</taxon>
        <taxon>Populus</taxon>
    </lineage>
</organism>
<name>A0A3N7FDP0_POPTR</name>
<dbReference type="Proteomes" id="UP000006729">
    <property type="component" value="Chromosome 8"/>
</dbReference>
<dbReference type="STRING" id="3694.A0A3N7FDP0"/>
<dbReference type="PANTHER" id="PTHR43522:SF5">
    <property type="entry name" value="TRANSKETOLASE"/>
    <property type="match status" value="1"/>
</dbReference>
<feature type="domain" description="Transketolase-like pyrimidine-binding" evidence="2">
    <location>
        <begin position="20"/>
        <end position="92"/>
    </location>
</feature>
<gene>
    <name evidence="3" type="ORF">POPTR_008G037850</name>
</gene>
<keyword evidence="4" id="KW-1185">Reference proteome</keyword>
<dbReference type="PROSITE" id="PS00802">
    <property type="entry name" value="TRANSKETOLASE_2"/>
    <property type="match status" value="1"/>
</dbReference>
<evidence type="ECO:0000313" key="3">
    <source>
        <dbReference type="EMBL" id="RQO94129.1"/>
    </source>
</evidence>
<sequence length="99" mass="11182">MVATYAMDCESMQWRQFQMESHCIKVELIYIMIHDYIGLGEDGPTHQPVEQLAGLRAEPRLLVFRPADGNETAGAYKVSVTNRDAPTVIALSGKRWQQT</sequence>
<dbReference type="InterPro" id="IPR029061">
    <property type="entry name" value="THDP-binding"/>
</dbReference>
<dbReference type="InterPro" id="IPR020826">
    <property type="entry name" value="Transketolase_BS"/>
</dbReference>
<dbReference type="Gene3D" id="3.40.50.970">
    <property type="match status" value="1"/>
</dbReference>
<evidence type="ECO:0000259" key="2">
    <source>
        <dbReference type="Pfam" id="PF02779"/>
    </source>
</evidence>
<dbReference type="EMBL" id="CM009297">
    <property type="protein sequence ID" value="RQO94129.1"/>
    <property type="molecule type" value="Genomic_DNA"/>
</dbReference>
<dbReference type="AlphaFoldDB" id="A0A3N7FDP0"/>
<dbReference type="Pfam" id="PF02779">
    <property type="entry name" value="Transket_pyr"/>
    <property type="match status" value="1"/>
</dbReference>
<comment type="cofactor">
    <cofactor evidence="1">
        <name>thiamine diphosphate</name>
        <dbReference type="ChEBI" id="CHEBI:58937"/>
    </cofactor>
</comment>
<dbReference type="InterPro" id="IPR005475">
    <property type="entry name" value="Transketolase-like_Pyr-bd"/>
</dbReference>
<evidence type="ECO:0000256" key="1">
    <source>
        <dbReference type="ARBA" id="ARBA00001964"/>
    </source>
</evidence>
<proteinExistence type="predicted"/>
<reference evidence="3 4" key="1">
    <citation type="journal article" date="2006" name="Science">
        <title>The genome of black cottonwood, Populus trichocarpa (Torr. &amp; Gray).</title>
        <authorList>
            <person name="Tuskan G.A."/>
            <person name="Difazio S."/>
            <person name="Jansson S."/>
            <person name="Bohlmann J."/>
            <person name="Grigoriev I."/>
            <person name="Hellsten U."/>
            <person name="Putnam N."/>
            <person name="Ralph S."/>
            <person name="Rombauts S."/>
            <person name="Salamov A."/>
            <person name="Schein J."/>
            <person name="Sterck L."/>
            <person name="Aerts A."/>
            <person name="Bhalerao R.R."/>
            <person name="Bhalerao R.P."/>
            <person name="Blaudez D."/>
            <person name="Boerjan W."/>
            <person name="Brun A."/>
            <person name="Brunner A."/>
            <person name="Busov V."/>
            <person name="Campbell M."/>
            <person name="Carlson J."/>
            <person name="Chalot M."/>
            <person name="Chapman J."/>
            <person name="Chen G.L."/>
            <person name="Cooper D."/>
            <person name="Coutinho P.M."/>
            <person name="Couturier J."/>
            <person name="Covert S."/>
            <person name="Cronk Q."/>
            <person name="Cunningham R."/>
            <person name="Davis J."/>
            <person name="Degroeve S."/>
            <person name="Dejardin A."/>
            <person name="Depamphilis C."/>
            <person name="Detter J."/>
            <person name="Dirks B."/>
            <person name="Dubchak I."/>
            <person name="Duplessis S."/>
            <person name="Ehlting J."/>
            <person name="Ellis B."/>
            <person name="Gendler K."/>
            <person name="Goodstein D."/>
            <person name="Gribskov M."/>
            <person name="Grimwood J."/>
            <person name="Groover A."/>
            <person name="Gunter L."/>
            <person name="Hamberger B."/>
            <person name="Heinze B."/>
            <person name="Helariutta Y."/>
            <person name="Henrissat B."/>
            <person name="Holligan D."/>
            <person name="Holt R."/>
            <person name="Huang W."/>
            <person name="Islam-Faridi N."/>
            <person name="Jones S."/>
            <person name="Jones-Rhoades M."/>
            <person name="Jorgensen R."/>
            <person name="Joshi C."/>
            <person name="Kangasjarvi J."/>
            <person name="Karlsson J."/>
            <person name="Kelleher C."/>
            <person name="Kirkpatrick R."/>
            <person name="Kirst M."/>
            <person name="Kohler A."/>
            <person name="Kalluri U."/>
            <person name="Larimer F."/>
            <person name="Leebens-Mack J."/>
            <person name="Leple J.C."/>
            <person name="Locascio P."/>
            <person name="Lou Y."/>
            <person name="Lucas S."/>
            <person name="Martin F."/>
            <person name="Montanini B."/>
            <person name="Napoli C."/>
            <person name="Nelson D.R."/>
            <person name="Nelson C."/>
            <person name="Nieminen K."/>
            <person name="Nilsson O."/>
            <person name="Pereda V."/>
            <person name="Peter G."/>
            <person name="Philippe R."/>
            <person name="Pilate G."/>
            <person name="Poliakov A."/>
            <person name="Razumovskaya J."/>
            <person name="Richardson P."/>
            <person name="Rinaldi C."/>
            <person name="Ritland K."/>
            <person name="Rouze P."/>
            <person name="Ryaboy D."/>
            <person name="Schmutz J."/>
            <person name="Schrader J."/>
            <person name="Segerman B."/>
            <person name="Shin H."/>
            <person name="Siddiqui A."/>
            <person name="Sterky F."/>
            <person name="Terry A."/>
            <person name="Tsai C.J."/>
            <person name="Uberbacher E."/>
            <person name="Unneberg P."/>
            <person name="Vahala J."/>
            <person name="Wall K."/>
            <person name="Wessler S."/>
            <person name="Yang G."/>
            <person name="Yin T."/>
            <person name="Douglas C."/>
            <person name="Marra M."/>
            <person name="Sandberg G."/>
            <person name="Van de Peer Y."/>
            <person name="Rokhsar D."/>
        </authorList>
    </citation>
    <scope>NUCLEOTIDE SEQUENCE [LARGE SCALE GENOMIC DNA]</scope>
    <source>
        <strain evidence="4">cv. Nisqually</strain>
    </source>
</reference>
<dbReference type="InterPro" id="IPR033247">
    <property type="entry name" value="Transketolase_fam"/>
</dbReference>
<evidence type="ECO:0000313" key="4">
    <source>
        <dbReference type="Proteomes" id="UP000006729"/>
    </source>
</evidence>
<dbReference type="PANTHER" id="PTHR43522">
    <property type="entry name" value="TRANSKETOLASE"/>
    <property type="match status" value="1"/>
</dbReference>
<dbReference type="SUPFAM" id="SSF52518">
    <property type="entry name" value="Thiamin diphosphate-binding fold (THDP-binding)"/>
    <property type="match status" value="1"/>
</dbReference>
<protein>
    <recommendedName>
        <fullName evidence="2">Transketolase-like pyrimidine-binding domain-containing protein</fullName>
    </recommendedName>
</protein>
<dbReference type="InParanoid" id="A0A3N7FDP0"/>